<name>A0A3B7QYP5_9BACT</name>
<dbReference type="EMBL" id="CP032317">
    <property type="protein sequence ID" value="AYA36725.1"/>
    <property type="molecule type" value="Genomic_DNA"/>
</dbReference>
<dbReference type="RefSeq" id="WP_119444303.1">
    <property type="nucleotide sequence ID" value="NZ_CP032317.1"/>
</dbReference>
<dbReference type="InterPro" id="IPR001610">
    <property type="entry name" value="PAC"/>
</dbReference>
<sequence length="314" mass="36256">MHTNTDPVAELSRLESVLEAAGVGVWEMELPSRVLAWSVRCKLLYGLPADKPVTLSDLLNAIHPDDRANVQRNIEATLDPSGPGRYFREYRVVWPDGTVRWIRSTGRVRRHPTTGEPVRFEGASRDITEAHQETAQLQQRAQEFLFLAETVSEILWIARPDGGVTYFNQRWLDYTGQTLEQTKEWGWEPVIHPDDLGRCLERWTNSLRTQQLYEVEYRFRRHDGTYRWYLGRAMPMCDANGQVLKWFGTCTDIHKQKMVEQMLRAREDELQRAYADLESKVAFRNLELERLVREQAGRIAALEAQLNGSAPAAS</sequence>
<dbReference type="SUPFAM" id="SSF55785">
    <property type="entry name" value="PYP-like sensor domain (PAS domain)"/>
    <property type="match status" value="2"/>
</dbReference>
<protein>
    <recommendedName>
        <fullName evidence="2">histidine kinase</fullName>
        <ecNumber evidence="2">2.7.13.3</ecNumber>
    </recommendedName>
</protein>
<dbReference type="EC" id="2.7.13.3" evidence="2"/>
<dbReference type="SMART" id="SM00091">
    <property type="entry name" value="PAS"/>
    <property type="match status" value="2"/>
</dbReference>
<dbReference type="PROSITE" id="PS50112">
    <property type="entry name" value="PAS"/>
    <property type="match status" value="1"/>
</dbReference>
<keyword evidence="10" id="KW-1185">Reference proteome</keyword>
<evidence type="ECO:0000256" key="3">
    <source>
        <dbReference type="ARBA" id="ARBA00022553"/>
    </source>
</evidence>
<feature type="domain" description="PAC" evidence="8">
    <location>
        <begin position="86"/>
        <end position="139"/>
    </location>
</feature>
<feature type="domain" description="PAS" evidence="7">
    <location>
        <begin position="10"/>
        <end position="81"/>
    </location>
</feature>
<keyword evidence="6" id="KW-0175">Coiled coil</keyword>
<dbReference type="InterPro" id="IPR052162">
    <property type="entry name" value="Sensor_kinase/Photoreceptor"/>
</dbReference>
<dbReference type="InterPro" id="IPR013655">
    <property type="entry name" value="PAS_fold_3"/>
</dbReference>
<feature type="coiled-coil region" evidence="6">
    <location>
        <begin position="260"/>
        <end position="305"/>
    </location>
</feature>
<dbReference type="FunFam" id="3.30.450.20:FF:000099">
    <property type="entry name" value="Sensory box sensor histidine kinase"/>
    <property type="match status" value="1"/>
</dbReference>
<organism evidence="9 10">
    <name type="scientific">Hymenobacter oligotrophus</name>
    <dbReference type="NCBI Taxonomy" id="2319843"/>
    <lineage>
        <taxon>Bacteria</taxon>
        <taxon>Pseudomonadati</taxon>
        <taxon>Bacteroidota</taxon>
        <taxon>Cytophagia</taxon>
        <taxon>Cytophagales</taxon>
        <taxon>Hymenobacteraceae</taxon>
        <taxon>Hymenobacter</taxon>
    </lineage>
</organism>
<dbReference type="Gene3D" id="2.10.70.100">
    <property type="match status" value="1"/>
</dbReference>
<keyword evidence="4" id="KW-0808">Transferase</keyword>
<dbReference type="PANTHER" id="PTHR43304">
    <property type="entry name" value="PHYTOCHROME-LIKE PROTEIN CPH1"/>
    <property type="match status" value="1"/>
</dbReference>
<dbReference type="CDD" id="cd00130">
    <property type="entry name" value="PAS"/>
    <property type="match status" value="2"/>
</dbReference>
<evidence type="ECO:0000313" key="9">
    <source>
        <dbReference type="EMBL" id="AYA36725.1"/>
    </source>
</evidence>
<dbReference type="OrthoDB" id="9766459at2"/>
<keyword evidence="3" id="KW-0597">Phosphoprotein</keyword>
<dbReference type="PROSITE" id="PS50113">
    <property type="entry name" value="PAC"/>
    <property type="match status" value="2"/>
</dbReference>
<proteinExistence type="predicted"/>
<evidence type="ECO:0000259" key="7">
    <source>
        <dbReference type="PROSITE" id="PS50112"/>
    </source>
</evidence>
<dbReference type="NCBIfam" id="TIGR00229">
    <property type="entry name" value="sensory_box"/>
    <property type="match status" value="2"/>
</dbReference>
<dbReference type="KEGG" id="hyh:D3Y59_06440"/>
<accession>A0A3B7QYP5</accession>
<reference evidence="9 10" key="1">
    <citation type="submission" date="2018-09" db="EMBL/GenBank/DDBJ databases">
        <title>Hymenobacter medium sp. nov., isolated from R2A medium.</title>
        <authorList>
            <person name="Yingchao G."/>
        </authorList>
    </citation>
    <scope>NUCLEOTIDE SEQUENCE [LARGE SCALE GENOMIC DNA]</scope>
    <source>
        <strain evidence="10">sh-6</strain>
    </source>
</reference>
<evidence type="ECO:0000256" key="5">
    <source>
        <dbReference type="ARBA" id="ARBA00022777"/>
    </source>
</evidence>
<dbReference type="InterPro" id="IPR000014">
    <property type="entry name" value="PAS"/>
</dbReference>
<feature type="domain" description="PAC" evidence="8">
    <location>
        <begin position="213"/>
        <end position="265"/>
    </location>
</feature>
<evidence type="ECO:0000256" key="2">
    <source>
        <dbReference type="ARBA" id="ARBA00012438"/>
    </source>
</evidence>
<dbReference type="InterPro" id="IPR035965">
    <property type="entry name" value="PAS-like_dom_sf"/>
</dbReference>
<dbReference type="PANTHER" id="PTHR43304:SF1">
    <property type="entry name" value="PAC DOMAIN-CONTAINING PROTEIN"/>
    <property type="match status" value="1"/>
</dbReference>
<dbReference type="GO" id="GO:0004673">
    <property type="term" value="F:protein histidine kinase activity"/>
    <property type="evidence" value="ECO:0007669"/>
    <property type="project" value="UniProtKB-EC"/>
</dbReference>
<dbReference type="Proteomes" id="UP000262802">
    <property type="component" value="Chromosome"/>
</dbReference>
<evidence type="ECO:0000256" key="4">
    <source>
        <dbReference type="ARBA" id="ARBA00022679"/>
    </source>
</evidence>
<dbReference type="InterPro" id="IPR000700">
    <property type="entry name" value="PAS-assoc_C"/>
</dbReference>
<evidence type="ECO:0000313" key="10">
    <source>
        <dbReference type="Proteomes" id="UP000262802"/>
    </source>
</evidence>
<evidence type="ECO:0000259" key="8">
    <source>
        <dbReference type="PROSITE" id="PS50113"/>
    </source>
</evidence>
<dbReference type="AlphaFoldDB" id="A0A3B7QYP5"/>
<evidence type="ECO:0000256" key="1">
    <source>
        <dbReference type="ARBA" id="ARBA00000085"/>
    </source>
</evidence>
<dbReference type="Gene3D" id="3.30.450.20">
    <property type="entry name" value="PAS domain"/>
    <property type="match status" value="2"/>
</dbReference>
<dbReference type="SMART" id="SM00086">
    <property type="entry name" value="PAC"/>
    <property type="match status" value="2"/>
</dbReference>
<gene>
    <name evidence="9" type="ORF">D3Y59_06440</name>
</gene>
<keyword evidence="5" id="KW-0418">Kinase</keyword>
<evidence type="ECO:0000256" key="6">
    <source>
        <dbReference type="SAM" id="Coils"/>
    </source>
</evidence>
<dbReference type="Pfam" id="PF08447">
    <property type="entry name" value="PAS_3"/>
    <property type="match status" value="2"/>
</dbReference>
<comment type="catalytic activity">
    <reaction evidence="1">
        <text>ATP + protein L-histidine = ADP + protein N-phospho-L-histidine.</text>
        <dbReference type="EC" id="2.7.13.3"/>
    </reaction>
</comment>